<organism evidence="11">
    <name type="scientific">Octopus bimaculoides</name>
    <name type="common">California two-spotted octopus</name>
    <dbReference type="NCBI Taxonomy" id="37653"/>
    <lineage>
        <taxon>Eukaryota</taxon>
        <taxon>Metazoa</taxon>
        <taxon>Spiralia</taxon>
        <taxon>Lophotrochozoa</taxon>
        <taxon>Mollusca</taxon>
        <taxon>Cephalopoda</taxon>
        <taxon>Coleoidea</taxon>
        <taxon>Octopodiformes</taxon>
        <taxon>Octopoda</taxon>
        <taxon>Incirrata</taxon>
        <taxon>Octopodidae</taxon>
        <taxon>Octopus</taxon>
    </lineage>
</organism>
<feature type="binding site" evidence="9">
    <location>
        <position position="22"/>
    </location>
    <ligand>
        <name>Ca(2+)</name>
        <dbReference type="ChEBI" id="CHEBI:29108"/>
        <label>2</label>
    </ligand>
</feature>
<feature type="binding site" evidence="9">
    <location>
        <position position="27"/>
    </location>
    <ligand>
        <name>Ca(2+)</name>
        <dbReference type="ChEBI" id="CHEBI:29108"/>
        <label>1</label>
    </ligand>
</feature>
<feature type="binding site" evidence="9">
    <location>
        <position position="57"/>
    </location>
    <ligand>
        <name>Zn(2+)</name>
        <dbReference type="ChEBI" id="CHEBI:29105"/>
        <label>2</label>
        <note>catalytic</note>
    </ligand>
</feature>
<keyword evidence="7" id="KW-0482">Metalloprotease</keyword>
<dbReference type="OrthoDB" id="406838at2759"/>
<dbReference type="InterPro" id="IPR001818">
    <property type="entry name" value="Pept_M10_metallopeptidase"/>
</dbReference>
<dbReference type="GO" id="GO:0030574">
    <property type="term" value="P:collagen catabolic process"/>
    <property type="evidence" value="ECO:0007669"/>
    <property type="project" value="TreeGrafter"/>
</dbReference>
<feature type="binding site" evidence="9">
    <location>
        <position position="51"/>
    </location>
    <ligand>
        <name>Zn(2+)</name>
        <dbReference type="ChEBI" id="CHEBI:29105"/>
        <label>2</label>
        <note>catalytic</note>
    </ligand>
</feature>
<feature type="binding site" evidence="9">
    <location>
        <position position="65"/>
    </location>
    <ligand>
        <name>Zn(2+)</name>
        <dbReference type="ChEBI" id="CHEBI:29105"/>
        <label>2</label>
        <note>catalytic</note>
    </ligand>
</feature>
<dbReference type="STRING" id="37653.A0A0L8HZJ8"/>
<dbReference type="PANTHER" id="PTHR10201">
    <property type="entry name" value="MATRIX METALLOPROTEINASE"/>
    <property type="match status" value="1"/>
</dbReference>
<reference evidence="11" key="1">
    <citation type="submission" date="2015-07" db="EMBL/GenBank/DDBJ databases">
        <title>MeaNS - Measles Nucleotide Surveillance Program.</title>
        <authorList>
            <person name="Tran T."/>
            <person name="Druce J."/>
        </authorList>
    </citation>
    <scope>NUCLEOTIDE SEQUENCE</scope>
    <source>
        <strain evidence="11">UCB-OBI-ISO-001</strain>
        <tissue evidence="11">Gonad</tissue>
    </source>
</reference>
<dbReference type="Pfam" id="PF00413">
    <property type="entry name" value="Peptidase_M10"/>
    <property type="match status" value="1"/>
</dbReference>
<keyword evidence="5" id="KW-0378">Hydrolase</keyword>
<evidence type="ECO:0000256" key="1">
    <source>
        <dbReference type="ARBA" id="ARBA00010370"/>
    </source>
</evidence>
<feature type="active site" evidence="8">
    <location>
        <position position="48"/>
    </location>
</feature>
<evidence type="ECO:0000256" key="5">
    <source>
        <dbReference type="ARBA" id="ARBA00022801"/>
    </source>
</evidence>
<dbReference type="SMART" id="SM00235">
    <property type="entry name" value="ZnMc"/>
    <property type="match status" value="1"/>
</dbReference>
<keyword evidence="6 9" id="KW-0862">Zinc</keyword>
<protein>
    <recommendedName>
        <fullName evidence="10">Peptidase metallopeptidase domain-containing protein</fullName>
    </recommendedName>
</protein>
<feature type="binding site" evidence="9">
    <location>
        <position position="47"/>
    </location>
    <ligand>
        <name>Zn(2+)</name>
        <dbReference type="ChEBI" id="CHEBI:29105"/>
        <label>2</label>
        <note>catalytic</note>
    </ligand>
</feature>
<dbReference type="InterPro" id="IPR006026">
    <property type="entry name" value="Peptidase_Metallo"/>
</dbReference>
<keyword evidence="9" id="KW-0106">Calcium</keyword>
<dbReference type="GO" id="GO:0031012">
    <property type="term" value="C:extracellular matrix"/>
    <property type="evidence" value="ECO:0007669"/>
    <property type="project" value="InterPro"/>
</dbReference>
<dbReference type="PANTHER" id="PTHR10201:SF291">
    <property type="entry name" value="MATRIX METALLOPROTEINASE 1, ISOFORM C-RELATED"/>
    <property type="match status" value="1"/>
</dbReference>
<dbReference type="Gene3D" id="3.40.390.10">
    <property type="entry name" value="Collagenase (Catalytic Domain)"/>
    <property type="match status" value="1"/>
</dbReference>
<evidence type="ECO:0000256" key="4">
    <source>
        <dbReference type="ARBA" id="ARBA00022729"/>
    </source>
</evidence>
<dbReference type="GO" id="GO:0008270">
    <property type="term" value="F:zinc ion binding"/>
    <property type="evidence" value="ECO:0007669"/>
    <property type="project" value="InterPro"/>
</dbReference>
<comment type="cofactor">
    <cofactor evidence="9">
        <name>Ca(2+)</name>
        <dbReference type="ChEBI" id="CHEBI:29108"/>
    </cofactor>
    <text evidence="9">Can bind about 5 Ca(2+) ions per subunit.</text>
</comment>
<comment type="similarity">
    <text evidence="1">Belongs to the peptidase M10A family.</text>
</comment>
<dbReference type="SUPFAM" id="SSF55486">
    <property type="entry name" value="Metalloproteases ('zincins'), catalytic domain"/>
    <property type="match status" value="1"/>
</dbReference>
<feature type="binding site" evidence="9">
    <location>
        <position position="29"/>
    </location>
    <ligand>
        <name>Ca(2+)</name>
        <dbReference type="ChEBI" id="CHEBI:29108"/>
        <label>3</label>
    </ligand>
</feature>
<name>A0A0L8HZJ8_OCTBM</name>
<evidence type="ECO:0000256" key="9">
    <source>
        <dbReference type="PIRSR" id="PIRSR621190-2"/>
    </source>
</evidence>
<evidence type="ECO:0000256" key="7">
    <source>
        <dbReference type="ARBA" id="ARBA00023049"/>
    </source>
</evidence>
<evidence type="ECO:0000256" key="8">
    <source>
        <dbReference type="PIRSR" id="PIRSR621190-1"/>
    </source>
</evidence>
<dbReference type="InterPro" id="IPR024079">
    <property type="entry name" value="MetalloPept_cat_dom_sf"/>
</dbReference>
<evidence type="ECO:0000256" key="3">
    <source>
        <dbReference type="ARBA" id="ARBA00022723"/>
    </source>
</evidence>
<evidence type="ECO:0000256" key="6">
    <source>
        <dbReference type="ARBA" id="ARBA00022833"/>
    </source>
</evidence>
<keyword evidence="2" id="KW-0645">Protease</keyword>
<dbReference type="GO" id="GO:0006508">
    <property type="term" value="P:proteolysis"/>
    <property type="evidence" value="ECO:0007669"/>
    <property type="project" value="UniProtKB-KW"/>
</dbReference>
<gene>
    <name evidence="11" type="ORF">OCBIM_22002503mg</name>
</gene>
<evidence type="ECO:0000256" key="2">
    <source>
        <dbReference type="ARBA" id="ARBA00022670"/>
    </source>
</evidence>
<dbReference type="AlphaFoldDB" id="A0A0L8HZJ8"/>
<accession>A0A0L8HZJ8</accession>
<sequence length="92" mass="10331">MTAAKMTETSKKKKKKKKICGDTHFDDDEAWTIGGGKGVDLFYIATHEFGHALGLPHSGNKESVMKPYYAGYIPNLKLHSDDVKEIQKRYGK</sequence>
<keyword evidence="4" id="KW-0732">Signal</keyword>
<dbReference type="EMBL" id="KQ417011">
    <property type="protein sequence ID" value="KOF94210.1"/>
    <property type="molecule type" value="Genomic_DNA"/>
</dbReference>
<feature type="binding site" evidence="9">
    <location>
        <position position="26"/>
    </location>
    <ligand>
        <name>Ca(2+)</name>
        <dbReference type="ChEBI" id="CHEBI:29108"/>
        <label>3</label>
    </ligand>
</feature>
<dbReference type="PRINTS" id="PR00138">
    <property type="entry name" value="MATRIXIN"/>
</dbReference>
<comment type="cofactor">
    <cofactor evidence="9">
        <name>Zn(2+)</name>
        <dbReference type="ChEBI" id="CHEBI:29105"/>
    </cofactor>
    <text evidence="9">Binds 2 Zn(2+) ions per subunit.</text>
</comment>
<evidence type="ECO:0000313" key="11">
    <source>
        <dbReference type="EMBL" id="KOF94210.1"/>
    </source>
</evidence>
<dbReference type="GO" id="GO:0030198">
    <property type="term" value="P:extracellular matrix organization"/>
    <property type="evidence" value="ECO:0007669"/>
    <property type="project" value="TreeGrafter"/>
</dbReference>
<keyword evidence="3 9" id="KW-0479">Metal-binding</keyword>
<feature type="binding site" evidence="9">
    <location>
        <position position="24"/>
    </location>
    <ligand>
        <name>Zn(2+)</name>
        <dbReference type="ChEBI" id="CHEBI:29105"/>
        <label>1</label>
    </ligand>
</feature>
<dbReference type="InterPro" id="IPR021190">
    <property type="entry name" value="Pept_M10A"/>
</dbReference>
<feature type="binding site" evidence="9">
    <location>
        <position position="29"/>
    </location>
    <ligand>
        <name>Ca(2+)</name>
        <dbReference type="ChEBI" id="CHEBI:29108"/>
        <label>1</label>
    </ligand>
</feature>
<evidence type="ECO:0000259" key="10">
    <source>
        <dbReference type="SMART" id="SM00235"/>
    </source>
</evidence>
<dbReference type="GO" id="GO:0004222">
    <property type="term" value="F:metalloendopeptidase activity"/>
    <property type="evidence" value="ECO:0007669"/>
    <property type="project" value="InterPro"/>
</dbReference>
<feature type="domain" description="Peptidase metallopeptidase" evidence="10">
    <location>
        <begin position="1"/>
        <end position="92"/>
    </location>
</feature>
<proteinExistence type="inferred from homology"/>